<comment type="caution">
    <text evidence="2">The sequence shown here is derived from an EMBL/GenBank/DDBJ whole genome shotgun (WGS) entry which is preliminary data.</text>
</comment>
<feature type="transmembrane region" description="Helical" evidence="1">
    <location>
        <begin position="23"/>
        <end position="44"/>
    </location>
</feature>
<gene>
    <name evidence="2" type="ORF">IV01_15395</name>
</gene>
<organism evidence="2 3">
    <name type="scientific">Pseudomonas syringae</name>
    <dbReference type="NCBI Taxonomy" id="317"/>
    <lineage>
        <taxon>Bacteria</taxon>
        <taxon>Pseudomonadati</taxon>
        <taxon>Pseudomonadota</taxon>
        <taxon>Gammaproteobacteria</taxon>
        <taxon>Pseudomonadales</taxon>
        <taxon>Pseudomonadaceae</taxon>
        <taxon>Pseudomonas</taxon>
    </lineage>
</organism>
<evidence type="ECO:0000313" key="3">
    <source>
        <dbReference type="Proteomes" id="UP000028631"/>
    </source>
</evidence>
<dbReference type="PATRIC" id="fig|317.175.peg.3205"/>
<dbReference type="EMBL" id="JPQU01000043">
    <property type="protein sequence ID" value="KFE54495.1"/>
    <property type="molecule type" value="Genomic_DNA"/>
</dbReference>
<accession>A0A085VGD2</accession>
<evidence type="ECO:0000313" key="2">
    <source>
        <dbReference type="EMBL" id="KFE54495.1"/>
    </source>
</evidence>
<protein>
    <submittedName>
        <fullName evidence="2">Uncharacterized protein</fullName>
    </submittedName>
</protein>
<proteinExistence type="predicted"/>
<dbReference type="AlphaFoldDB" id="A0A085VGD2"/>
<keyword evidence="3" id="KW-1185">Reference proteome</keyword>
<name>A0A085VGD2_PSESX</name>
<evidence type="ECO:0000256" key="1">
    <source>
        <dbReference type="SAM" id="Phobius"/>
    </source>
</evidence>
<reference evidence="2 3" key="1">
    <citation type="submission" date="2014-07" db="EMBL/GenBank/DDBJ databases">
        <title>Draft Genome Sequences of Environmental Pseudomonas syringae strains.</title>
        <authorList>
            <person name="Baltrus D.A."/>
            <person name="Berge O."/>
            <person name="Morris C."/>
        </authorList>
    </citation>
    <scope>NUCLEOTIDE SEQUENCE [LARGE SCALE GENOMIC DNA]</scope>
    <source>
        <strain evidence="2 3">GAW0119</strain>
    </source>
</reference>
<keyword evidence="1" id="KW-0812">Transmembrane</keyword>
<keyword evidence="1" id="KW-1133">Transmembrane helix</keyword>
<dbReference type="Proteomes" id="UP000028631">
    <property type="component" value="Unassembled WGS sequence"/>
</dbReference>
<keyword evidence="1" id="KW-0472">Membrane</keyword>
<sequence length="81" mass="8984">MGAEAPRLQSQLRKIQVTAKLDFFPYILLFSQLGILPLLAAQALRHGNAPAAQMRRIGGVVGEVFFKAVVTDNLLHRQSRK</sequence>